<evidence type="ECO:0000259" key="2">
    <source>
        <dbReference type="Pfam" id="PF00156"/>
    </source>
</evidence>
<name>A0A1G6JZZ0_9GAMM</name>
<dbReference type="EMBL" id="FMYL01000013">
    <property type="protein sequence ID" value="SDC24300.1"/>
    <property type="molecule type" value="Genomic_DNA"/>
</dbReference>
<keyword evidence="4" id="KW-1185">Reference proteome</keyword>
<dbReference type="STRING" id="1219383.SAMN05421733_11348"/>
<dbReference type="AlphaFoldDB" id="A0A1G6JZZ0"/>
<proteinExistence type="inferred from homology"/>
<dbReference type="InterPro" id="IPR029057">
    <property type="entry name" value="PRTase-like"/>
</dbReference>
<protein>
    <submittedName>
        <fullName evidence="3">ComF family protein</fullName>
    </submittedName>
</protein>
<dbReference type="InterPro" id="IPR051910">
    <property type="entry name" value="ComF/GntX_DNA_util-trans"/>
</dbReference>
<dbReference type="CDD" id="cd06223">
    <property type="entry name" value="PRTases_typeI"/>
    <property type="match status" value="1"/>
</dbReference>
<evidence type="ECO:0000313" key="3">
    <source>
        <dbReference type="EMBL" id="SDC24300.1"/>
    </source>
</evidence>
<dbReference type="InterPro" id="IPR000836">
    <property type="entry name" value="PRTase_dom"/>
</dbReference>
<gene>
    <name evidence="3" type="ORF">SAMN05421733_11348</name>
</gene>
<sequence length="207" mass="23974">MFSSLISKLGTLKPCVLCESASVKNKLSLCIDCWEYLKVEPFHIIKQDISILATTRYQYPINKLIQKFKYNHQLQYLKLFSDLLDQLTIPNVQAIVAMPISITRLHDRGYNQAQLLAKIIAKKHRLPLWEPIERIKEHSQKGQSRTERLTNNIQQQFRIKDKQGIKYRRVLIVDDVVTTGSSIQALKLRLEQIGCKHIHVICIAAVE</sequence>
<dbReference type="Pfam" id="PF00156">
    <property type="entry name" value="Pribosyltran"/>
    <property type="match status" value="1"/>
</dbReference>
<dbReference type="SUPFAM" id="SSF53271">
    <property type="entry name" value="PRTase-like"/>
    <property type="match status" value="1"/>
</dbReference>
<feature type="domain" description="Phosphoribosyltransferase" evidence="2">
    <location>
        <begin position="116"/>
        <end position="205"/>
    </location>
</feature>
<dbReference type="Gene3D" id="3.40.50.2020">
    <property type="match status" value="1"/>
</dbReference>
<comment type="similarity">
    <text evidence="1">Belongs to the ComF/GntX family.</text>
</comment>
<dbReference type="OrthoDB" id="9793412at2"/>
<dbReference type="PANTHER" id="PTHR47505:SF1">
    <property type="entry name" value="DNA UTILIZATION PROTEIN YHGH"/>
    <property type="match status" value="1"/>
</dbReference>
<evidence type="ECO:0000256" key="1">
    <source>
        <dbReference type="ARBA" id="ARBA00008007"/>
    </source>
</evidence>
<dbReference type="Proteomes" id="UP000242501">
    <property type="component" value="Unassembled WGS sequence"/>
</dbReference>
<reference evidence="4" key="1">
    <citation type="submission" date="2016-09" db="EMBL/GenBank/DDBJ databases">
        <authorList>
            <person name="Varghese N."/>
            <person name="Submissions S."/>
        </authorList>
    </citation>
    <scope>NUCLEOTIDE SEQUENCE [LARGE SCALE GENOMIC DNA]</scope>
    <source>
        <strain evidence="4">ANC 4422</strain>
    </source>
</reference>
<organism evidence="3 4">
    <name type="scientific">Acinetobacter boissieri</name>
    <dbReference type="NCBI Taxonomy" id="1219383"/>
    <lineage>
        <taxon>Bacteria</taxon>
        <taxon>Pseudomonadati</taxon>
        <taxon>Pseudomonadota</taxon>
        <taxon>Gammaproteobacteria</taxon>
        <taxon>Moraxellales</taxon>
        <taxon>Moraxellaceae</taxon>
        <taxon>Acinetobacter</taxon>
    </lineage>
</organism>
<evidence type="ECO:0000313" key="4">
    <source>
        <dbReference type="Proteomes" id="UP000242501"/>
    </source>
</evidence>
<accession>A0A1G6JZZ0</accession>
<dbReference type="PANTHER" id="PTHR47505">
    <property type="entry name" value="DNA UTILIZATION PROTEIN YHGH"/>
    <property type="match status" value="1"/>
</dbReference>